<gene>
    <name evidence="8" type="ORF">A3B40_05480</name>
</gene>
<dbReference type="InterPro" id="IPR052776">
    <property type="entry name" value="Chloro_ReproSupport/MetalTrans"/>
</dbReference>
<proteinExistence type="inferred from homology"/>
<dbReference type="GO" id="GO:0012505">
    <property type="term" value="C:endomembrane system"/>
    <property type="evidence" value="ECO:0007669"/>
    <property type="project" value="UniProtKB-SubCell"/>
</dbReference>
<evidence type="ECO:0000313" key="9">
    <source>
        <dbReference type="Proteomes" id="UP000178040"/>
    </source>
</evidence>
<dbReference type="PANTHER" id="PTHR33876:SF4">
    <property type="entry name" value="CHLOROPLAST PROTEIN FOR GROWTH AND FERTILITY 2"/>
    <property type="match status" value="1"/>
</dbReference>
<name>A0A1F7IPM6_9BACT</name>
<feature type="transmembrane region" description="Helical" evidence="7">
    <location>
        <begin position="83"/>
        <end position="101"/>
    </location>
</feature>
<evidence type="ECO:0000256" key="7">
    <source>
        <dbReference type="RuleBase" id="RU362101"/>
    </source>
</evidence>
<evidence type="ECO:0000256" key="2">
    <source>
        <dbReference type="ARBA" id="ARBA00022448"/>
    </source>
</evidence>
<evidence type="ECO:0000256" key="6">
    <source>
        <dbReference type="ARBA" id="ARBA00023136"/>
    </source>
</evidence>
<dbReference type="GO" id="GO:0005886">
    <property type="term" value="C:plasma membrane"/>
    <property type="evidence" value="ECO:0007669"/>
    <property type="project" value="UniProtKB-SubCell"/>
</dbReference>
<evidence type="ECO:0000256" key="5">
    <source>
        <dbReference type="ARBA" id="ARBA00022989"/>
    </source>
</evidence>
<protein>
    <recommendedName>
        <fullName evidence="7">Nickel/cobalt efflux system</fullName>
    </recommendedName>
</protein>
<feature type="transmembrane region" description="Helical" evidence="7">
    <location>
        <begin position="220"/>
        <end position="240"/>
    </location>
</feature>
<dbReference type="InterPro" id="IPR011541">
    <property type="entry name" value="Ni/Co_transpt_high_affinity"/>
</dbReference>
<dbReference type="Proteomes" id="UP000178040">
    <property type="component" value="Unassembled WGS sequence"/>
</dbReference>
<keyword evidence="5 7" id="KW-1133">Transmembrane helix</keyword>
<sequence length="252" mass="27887">MPFYVPQYAIVFLAFLLGLRHGIDWDHIAAITDLTGTSSNRREAFILGFLYIIGHVFIIIILGLAAIFVGINLPDWLDPIVKKFVGITLILLGLWLIASIVRSGRNFKIKSRWMLILDLINKISLFLHNKIPHQHTHKKPHHPQGKNISRVAFTVGMIHGIGAETPTQVLIFIAAAGVGRGFSGILLLFTFVFGLMLSNTIISLLSIFGYAKTKRNSNLYLGLGLVTAFFSIVIGLLFIFNRASVLPSILGV</sequence>
<dbReference type="EMBL" id="MGAI01000011">
    <property type="protein sequence ID" value="OGK45316.1"/>
    <property type="molecule type" value="Genomic_DNA"/>
</dbReference>
<keyword evidence="2 7" id="KW-0813">Transport</keyword>
<evidence type="ECO:0000256" key="1">
    <source>
        <dbReference type="ARBA" id="ARBA00004127"/>
    </source>
</evidence>
<evidence type="ECO:0000256" key="4">
    <source>
        <dbReference type="ARBA" id="ARBA00022692"/>
    </source>
</evidence>
<evidence type="ECO:0000256" key="3">
    <source>
        <dbReference type="ARBA" id="ARBA00022596"/>
    </source>
</evidence>
<comment type="similarity">
    <text evidence="7">Belongs to the NiCoT transporter (TC 2.A.52) family.</text>
</comment>
<comment type="subcellular location">
    <subcellularLocation>
        <location evidence="7">Cell membrane</location>
        <topology evidence="7">Multi-pass membrane protein</topology>
    </subcellularLocation>
    <subcellularLocation>
        <location evidence="1">Endomembrane system</location>
        <topology evidence="1">Multi-pass membrane protein</topology>
    </subcellularLocation>
</comment>
<feature type="transmembrane region" description="Helical" evidence="7">
    <location>
        <begin position="185"/>
        <end position="208"/>
    </location>
</feature>
<reference evidence="8 9" key="1">
    <citation type="journal article" date="2016" name="Nat. Commun.">
        <title>Thousands of microbial genomes shed light on interconnected biogeochemical processes in an aquifer system.</title>
        <authorList>
            <person name="Anantharaman K."/>
            <person name="Brown C.T."/>
            <person name="Hug L.A."/>
            <person name="Sharon I."/>
            <person name="Castelle C.J."/>
            <person name="Probst A.J."/>
            <person name="Thomas B.C."/>
            <person name="Singh A."/>
            <person name="Wilkins M.J."/>
            <person name="Karaoz U."/>
            <person name="Brodie E.L."/>
            <person name="Williams K.H."/>
            <person name="Hubbard S.S."/>
            <person name="Banfield J.F."/>
        </authorList>
    </citation>
    <scope>NUCLEOTIDE SEQUENCE [LARGE SCALE GENOMIC DNA]</scope>
</reference>
<comment type="caution">
    <text evidence="8">The sequence shown here is derived from an EMBL/GenBank/DDBJ whole genome shotgun (WGS) entry which is preliminary data.</text>
</comment>
<feature type="transmembrane region" description="Helical" evidence="7">
    <location>
        <begin position="151"/>
        <end position="173"/>
    </location>
</feature>
<feature type="transmembrane region" description="Helical" evidence="7">
    <location>
        <begin position="44"/>
        <end position="71"/>
    </location>
</feature>
<dbReference type="PANTHER" id="PTHR33876">
    <property type="entry name" value="UNNAMED PRODUCT"/>
    <property type="match status" value="1"/>
</dbReference>
<organism evidence="8 9">
    <name type="scientific">Candidatus Roizmanbacteria bacterium RIFCSPLOWO2_01_FULL_37_16</name>
    <dbReference type="NCBI Taxonomy" id="1802058"/>
    <lineage>
        <taxon>Bacteria</taxon>
        <taxon>Candidatus Roizmaniibacteriota</taxon>
    </lineage>
</organism>
<keyword evidence="3" id="KW-0533">Nickel</keyword>
<dbReference type="AlphaFoldDB" id="A0A1F7IPM6"/>
<accession>A0A1F7IPM6</accession>
<dbReference type="GO" id="GO:0015099">
    <property type="term" value="F:nickel cation transmembrane transporter activity"/>
    <property type="evidence" value="ECO:0007669"/>
    <property type="project" value="UniProtKB-UniRule"/>
</dbReference>
<keyword evidence="4 7" id="KW-0812">Transmembrane</keyword>
<keyword evidence="6 7" id="KW-0472">Membrane</keyword>
<feature type="transmembrane region" description="Helical" evidence="7">
    <location>
        <begin position="6"/>
        <end position="23"/>
    </location>
</feature>
<evidence type="ECO:0000313" key="8">
    <source>
        <dbReference type="EMBL" id="OGK45316.1"/>
    </source>
</evidence>
<dbReference type="Pfam" id="PF03824">
    <property type="entry name" value="NicO"/>
    <property type="match status" value="1"/>
</dbReference>